<gene>
    <name evidence="2" type="ORF">YBN1229_v1_3389</name>
</gene>
<evidence type="ECO:0000313" key="2">
    <source>
        <dbReference type="EMBL" id="CPR21956.1"/>
    </source>
</evidence>
<dbReference type="EMBL" id="LN829119">
    <property type="protein sequence ID" value="CPR21956.1"/>
    <property type="molecule type" value="Genomic_DNA"/>
</dbReference>
<sequence>MPARPVAGAIREESMSKKLLGMAIAAIITTTAASANEQRIAFPKDYASDFKNYLSLDRVQNPDQIIRLFANDRALSAAKEDGVLPSGSILVGEIYAAKKDAQGNIITSSLGRRIKDKLLAVAVMEKRTGWGSAFSEELKNGDWDFAIFSPDGKRLNKDLNSCRGCHAPLKDTQHIFSLEHLTK</sequence>
<dbReference type="KEGG" id="fil:BN1229_v1_2527"/>
<evidence type="ECO:0000259" key="1">
    <source>
        <dbReference type="Pfam" id="PF16694"/>
    </source>
</evidence>
<keyword evidence="3" id="KW-1185">Reference proteome</keyword>
<dbReference type="AlphaFoldDB" id="A0A0D6JJ61"/>
<name>A0A0D6JJ61_9HYPH</name>
<accession>A0A0D6JJ61</accession>
<dbReference type="Gene3D" id="3.50.70.20">
    <property type="entry name" value="Cytochrome P460"/>
    <property type="match status" value="1"/>
</dbReference>
<dbReference type="Pfam" id="PF16694">
    <property type="entry name" value="Cytochrome_P460"/>
    <property type="match status" value="1"/>
</dbReference>
<protein>
    <recommendedName>
        <fullName evidence="1">Cytochrome P460 domain-containing protein</fullName>
    </recommendedName>
</protein>
<reference evidence="3" key="1">
    <citation type="submission" date="2015-02" db="EMBL/GenBank/DDBJ databases">
        <authorList>
            <person name="Chooi Y.-H."/>
        </authorList>
    </citation>
    <scope>NUCLEOTIDE SEQUENCE [LARGE SCALE GENOMIC DNA]</scope>
    <source>
        <strain evidence="3">strain Y</strain>
    </source>
</reference>
<dbReference type="Proteomes" id="UP000033187">
    <property type="component" value="Chromosome 1"/>
</dbReference>
<proteinExistence type="predicted"/>
<dbReference type="InterPro" id="IPR038142">
    <property type="entry name" value="Cytochrome_P460_sp"/>
</dbReference>
<dbReference type="InterPro" id="IPR032033">
    <property type="entry name" value="Cytochrome_P460"/>
</dbReference>
<evidence type="ECO:0000313" key="3">
    <source>
        <dbReference type="Proteomes" id="UP000033187"/>
    </source>
</evidence>
<dbReference type="RefSeq" id="WP_052743992.1">
    <property type="nucleotide sequence ID" value="NZ_LN829118.1"/>
</dbReference>
<feature type="domain" description="Cytochrome P460" evidence="1">
    <location>
        <begin position="43"/>
        <end position="177"/>
    </location>
</feature>
<dbReference type="KEGG" id="fiy:BN1229_v1_3389"/>
<organism evidence="2 3">
    <name type="scientific">Candidatus Filomicrobium marinum</name>
    <dbReference type="NCBI Taxonomy" id="1608628"/>
    <lineage>
        <taxon>Bacteria</taxon>
        <taxon>Pseudomonadati</taxon>
        <taxon>Pseudomonadota</taxon>
        <taxon>Alphaproteobacteria</taxon>
        <taxon>Hyphomicrobiales</taxon>
        <taxon>Hyphomicrobiaceae</taxon>
        <taxon>Filomicrobium</taxon>
    </lineage>
</organism>
<dbReference type="CDD" id="cd20716">
    <property type="entry name" value="cyt_P460_fam"/>
    <property type="match status" value="1"/>
</dbReference>